<dbReference type="EMBL" id="CAJNNW010001440">
    <property type="protein sequence ID" value="CAE8638476.1"/>
    <property type="molecule type" value="Genomic_DNA"/>
</dbReference>
<evidence type="ECO:0000256" key="1">
    <source>
        <dbReference type="SAM" id="MobiDB-lite"/>
    </source>
</evidence>
<sequence length="158" mass="17711">MKGARKQGWALCPTMQAWHPRHTSAPYPPPAAPQCLSNTVGQEGFAKDTMWLRGSICTGRDKDRARQPESSARSRPRPSSLHASNTALQSRRPQTKADAPSFAQCSQKQRQIQSDGKTIFRTRASWWHAKSCWNSAQACHVHHNLSKHWAQQAAVPMM</sequence>
<comment type="caution">
    <text evidence="2">The sequence shown here is derived from an EMBL/GenBank/DDBJ whole genome shotgun (WGS) entry which is preliminary data.</text>
</comment>
<dbReference type="AlphaFoldDB" id="A0A813HLR0"/>
<accession>A0A813HLR0</accession>
<organism evidence="2 3">
    <name type="scientific">Polarella glacialis</name>
    <name type="common">Dinoflagellate</name>
    <dbReference type="NCBI Taxonomy" id="89957"/>
    <lineage>
        <taxon>Eukaryota</taxon>
        <taxon>Sar</taxon>
        <taxon>Alveolata</taxon>
        <taxon>Dinophyceae</taxon>
        <taxon>Suessiales</taxon>
        <taxon>Suessiaceae</taxon>
        <taxon>Polarella</taxon>
    </lineage>
</organism>
<evidence type="ECO:0000313" key="3">
    <source>
        <dbReference type="Proteomes" id="UP000626109"/>
    </source>
</evidence>
<name>A0A813HLR0_POLGL</name>
<protein>
    <submittedName>
        <fullName evidence="2">Uncharacterized protein</fullName>
    </submittedName>
</protein>
<feature type="region of interest" description="Disordered" evidence="1">
    <location>
        <begin position="56"/>
        <end position="110"/>
    </location>
</feature>
<evidence type="ECO:0000313" key="2">
    <source>
        <dbReference type="EMBL" id="CAE8638476.1"/>
    </source>
</evidence>
<dbReference type="Proteomes" id="UP000626109">
    <property type="component" value="Unassembled WGS sequence"/>
</dbReference>
<feature type="compositionally biased region" description="Low complexity" evidence="1">
    <location>
        <begin position="68"/>
        <end position="84"/>
    </location>
</feature>
<reference evidence="2" key="1">
    <citation type="submission" date="2021-02" db="EMBL/GenBank/DDBJ databases">
        <authorList>
            <person name="Dougan E. K."/>
            <person name="Rhodes N."/>
            <person name="Thang M."/>
            <person name="Chan C."/>
        </authorList>
    </citation>
    <scope>NUCLEOTIDE SEQUENCE</scope>
</reference>
<proteinExistence type="predicted"/>
<gene>
    <name evidence="2" type="ORF">PGLA2088_LOCUS1848</name>
</gene>